<sequence>MYYIRRDWISAYYQDENLFGLMRTTLKAQRRHHSGSNSKNLPSEIRASFNVPPVDATARVRPGKIIESDKLPTDVRKRVMDAVDTCGRRVTVGDVASKAGIKLTEAQRALQAIAADTNGFLESGAEYLIRVTFGTALIASIVIVYTTIIAILTSSSEEDNRGRRRGRSFDSGFSFYLSPTDLFWYWDPYYYRRRRVRSEDNGMNFIESVIFSFVFGDGDPNEGIEEERWKLICQYIASNGGVVTAEELAPYLDVETAETTDDDSYILPVLLRFDGQPEVDEEGNILYRFPSLQRTVASKRSGRKEYVGRTFSEWVGGLDKFFKERKWDFSKISNTERAMVVGLGGLNLFGVIVLGTMLKDVGREKRVYPNPKWVETFEMSSHYSFVTVAASAWLDVTAVTPLRCNFTIDLLLVAESAKYTKNQSECEVNIDLVARLTPVAAFRIRSPPSMSPSPSSRLPLVIAVTLSLSDSRHQSSYMLIDRANNEAFQRRLKNQEYEASTSNNTTSKVLKFIPTKFHALNYGRKMSPKIDKITTKLLDLVNEKNLLGLNDNVERATRSSRRLEETSLVVESKVIGRERDKEALLGKLLGGESSSSQTTNFNVVSVVGLGGIGKTTLAQLLYNDKKVKDHFEFRAWEWELLQRPFTVGAPGSKVLVTTRKTTVASAMDSVQPYDLELLPDEEALSLFSQHASDKQNFDDVIRKLKLYGDDIIKKCKRLPLALRILGRTFKGKSNEEWKELTSLQTLSKVVIGEADEFNICDLKGLVHLQGQLSIKELQKVKNELQAKETKLQHKKGICDLELEWSDVFDDSRNKATEYEVIEGLRPFEKLSSLKILHYGGKEFPGWVGDRSFVCLTQLTLRGCKSCKCLPALGHLPSLQKLFVGSMDGLKSLGSEFIGPSNGVAFPSFEIYRYEGLGEVLDEVAIDPIPSLQDLHVQGCSEAVLKSMVGVSSRIVRLTIKNIRRLTQLTEEVFEHLKKVEHLSFSECDELTHLWESEACTCKNLLNLQSLKVYMCKNLVSLGEEVMQSVTEVNISSCEILESYNCPSSIKKLEISNCPSLTSLSTPKMDGLPSTLKFLHIQDCDNVNNFLPSIEYLHIYGMPNLRQFPEGCFVHLTRLVIEGCDNIESIPYNGYGFLPSRCLRYLDIFDCKNLKLFPHEHLQSLASLEEMIIHGCLNLDYSFPSGLWPPNLSLLRIGRLKKPISEMGMQNFPTSLVTQCCMVVEIQDWLHLQRQRKKIHHHHYHHLLFFHHP</sequence>
<dbReference type="GO" id="GO:0009941">
    <property type="term" value="C:chloroplast envelope"/>
    <property type="evidence" value="ECO:0007669"/>
    <property type="project" value="TreeGrafter"/>
</dbReference>
<feature type="transmembrane region" description="Helical" evidence="2">
    <location>
        <begin position="338"/>
        <end position="358"/>
    </location>
</feature>
<dbReference type="Gene3D" id="3.40.50.300">
    <property type="entry name" value="P-loop containing nucleotide triphosphate hydrolases"/>
    <property type="match status" value="1"/>
</dbReference>
<dbReference type="OrthoDB" id="4518at2759"/>
<dbReference type="InterPro" id="IPR044200">
    <property type="entry name" value="At5g03900-like"/>
</dbReference>
<dbReference type="GO" id="GO:0043531">
    <property type="term" value="F:ADP binding"/>
    <property type="evidence" value="ECO:0007669"/>
    <property type="project" value="InterPro"/>
</dbReference>
<dbReference type="InterPro" id="IPR056789">
    <property type="entry name" value="LRR_R13L1-DRL21"/>
</dbReference>
<keyword evidence="2" id="KW-0472">Membrane</keyword>
<organism evidence="5 6">
    <name type="scientific">Mikania micrantha</name>
    <name type="common">bitter vine</name>
    <dbReference type="NCBI Taxonomy" id="192012"/>
    <lineage>
        <taxon>Eukaryota</taxon>
        <taxon>Viridiplantae</taxon>
        <taxon>Streptophyta</taxon>
        <taxon>Embryophyta</taxon>
        <taxon>Tracheophyta</taxon>
        <taxon>Spermatophyta</taxon>
        <taxon>Magnoliopsida</taxon>
        <taxon>eudicotyledons</taxon>
        <taxon>Gunneridae</taxon>
        <taxon>Pentapetalae</taxon>
        <taxon>asterids</taxon>
        <taxon>campanulids</taxon>
        <taxon>Asterales</taxon>
        <taxon>Asteraceae</taxon>
        <taxon>Asteroideae</taxon>
        <taxon>Heliantheae alliance</taxon>
        <taxon>Eupatorieae</taxon>
        <taxon>Mikania</taxon>
    </lineage>
</organism>
<feature type="transmembrane region" description="Helical" evidence="2">
    <location>
        <begin position="127"/>
        <end position="153"/>
    </location>
</feature>
<dbReference type="PANTHER" id="PTHR47380">
    <property type="entry name" value="OS02G0533000 PROTEIN"/>
    <property type="match status" value="1"/>
</dbReference>
<dbReference type="InterPro" id="IPR002182">
    <property type="entry name" value="NB-ARC"/>
</dbReference>
<evidence type="ECO:0000256" key="1">
    <source>
        <dbReference type="ARBA" id="ARBA00022614"/>
    </source>
</evidence>
<evidence type="ECO:0000313" key="6">
    <source>
        <dbReference type="Proteomes" id="UP000326396"/>
    </source>
</evidence>
<protein>
    <recommendedName>
        <fullName evidence="7">NB-ARC domain-containing protein</fullName>
    </recommendedName>
</protein>
<name>A0A5N6M9L0_9ASTR</name>
<dbReference type="Proteomes" id="UP000326396">
    <property type="component" value="Linkage Group LG6"/>
</dbReference>
<dbReference type="SUPFAM" id="SSF52058">
    <property type="entry name" value="L domain-like"/>
    <property type="match status" value="1"/>
</dbReference>
<keyword evidence="2" id="KW-0812">Transmembrane</keyword>
<feature type="domain" description="NB-ARC" evidence="3">
    <location>
        <begin position="637"/>
        <end position="694"/>
    </location>
</feature>
<dbReference type="InterPro" id="IPR032675">
    <property type="entry name" value="LRR_dom_sf"/>
</dbReference>
<evidence type="ECO:0000313" key="5">
    <source>
        <dbReference type="EMBL" id="KAD3336378.1"/>
    </source>
</evidence>
<keyword evidence="2" id="KW-1133">Transmembrane helix</keyword>
<dbReference type="EMBL" id="SZYD01000016">
    <property type="protein sequence ID" value="KAD3336378.1"/>
    <property type="molecule type" value="Genomic_DNA"/>
</dbReference>
<dbReference type="PRINTS" id="PR00364">
    <property type="entry name" value="DISEASERSIST"/>
</dbReference>
<proteinExistence type="predicted"/>
<evidence type="ECO:0000259" key="3">
    <source>
        <dbReference type="Pfam" id="PF00931"/>
    </source>
</evidence>
<accession>A0A5N6M9L0</accession>
<keyword evidence="6" id="KW-1185">Reference proteome</keyword>
<gene>
    <name evidence="5" type="ORF">E3N88_31897</name>
</gene>
<dbReference type="AlphaFoldDB" id="A0A5N6M9L0"/>
<dbReference type="Pfam" id="PF00931">
    <property type="entry name" value="NB-ARC"/>
    <property type="match status" value="2"/>
</dbReference>
<dbReference type="SUPFAM" id="SSF52047">
    <property type="entry name" value="RNI-like"/>
    <property type="match status" value="1"/>
</dbReference>
<comment type="caution">
    <text evidence="5">The sequence shown here is derived from an EMBL/GenBank/DDBJ whole genome shotgun (WGS) entry which is preliminary data.</text>
</comment>
<evidence type="ECO:0000259" key="4">
    <source>
        <dbReference type="Pfam" id="PF25019"/>
    </source>
</evidence>
<feature type="domain" description="NB-ARC" evidence="3">
    <location>
        <begin position="579"/>
        <end position="636"/>
    </location>
</feature>
<dbReference type="Gene3D" id="3.80.10.10">
    <property type="entry name" value="Ribonuclease Inhibitor"/>
    <property type="match status" value="2"/>
</dbReference>
<dbReference type="InterPro" id="IPR042197">
    <property type="entry name" value="Apaf_helical"/>
</dbReference>
<dbReference type="Gene3D" id="1.10.8.430">
    <property type="entry name" value="Helical domain of apoptotic protease-activating factors"/>
    <property type="match status" value="1"/>
</dbReference>
<feature type="domain" description="R13L1/DRL21-like LRR repeat region" evidence="4">
    <location>
        <begin position="759"/>
        <end position="886"/>
    </location>
</feature>
<keyword evidence="1" id="KW-0433">Leucine-rich repeat</keyword>
<dbReference type="SUPFAM" id="SSF52540">
    <property type="entry name" value="P-loop containing nucleoside triphosphate hydrolases"/>
    <property type="match status" value="1"/>
</dbReference>
<evidence type="ECO:0008006" key="7">
    <source>
        <dbReference type="Google" id="ProtNLM"/>
    </source>
</evidence>
<dbReference type="Pfam" id="PF25019">
    <property type="entry name" value="LRR_R13L1-DRL21"/>
    <property type="match status" value="1"/>
</dbReference>
<evidence type="ECO:0000256" key="2">
    <source>
        <dbReference type="SAM" id="Phobius"/>
    </source>
</evidence>
<dbReference type="PANTHER" id="PTHR47380:SF4">
    <property type="entry name" value="OS02G0533000 PROTEIN"/>
    <property type="match status" value="1"/>
</dbReference>
<reference evidence="5 6" key="1">
    <citation type="submission" date="2019-05" db="EMBL/GenBank/DDBJ databases">
        <title>Mikania micrantha, genome provides insights into the molecular mechanism of rapid growth.</title>
        <authorList>
            <person name="Liu B."/>
        </authorList>
    </citation>
    <scope>NUCLEOTIDE SEQUENCE [LARGE SCALE GENOMIC DNA]</scope>
    <source>
        <strain evidence="5">NLD-2019</strain>
        <tissue evidence="5">Leaf</tissue>
    </source>
</reference>
<dbReference type="InterPro" id="IPR027417">
    <property type="entry name" value="P-loop_NTPase"/>
</dbReference>